<dbReference type="Proteomes" id="UP000005952">
    <property type="component" value="Chromosome"/>
</dbReference>
<dbReference type="InterPro" id="IPR011104">
    <property type="entry name" value="Hpr_kin/Pase_C"/>
</dbReference>
<name>N0B4Y5_9HYPH</name>
<accession>N0B4Y5</accession>
<dbReference type="GO" id="GO:0006109">
    <property type="term" value="P:regulation of carbohydrate metabolic process"/>
    <property type="evidence" value="ECO:0007669"/>
    <property type="project" value="InterPro"/>
</dbReference>
<protein>
    <submittedName>
        <fullName evidence="2">HPr kinase</fullName>
    </submittedName>
</protein>
<dbReference type="STRING" id="670307.HYPDE_34463"/>
<evidence type="ECO:0000313" key="3">
    <source>
        <dbReference type="Proteomes" id="UP000005952"/>
    </source>
</evidence>
<organism evidence="2 3">
    <name type="scientific">Hyphomicrobium denitrificans 1NES1</name>
    <dbReference type="NCBI Taxonomy" id="670307"/>
    <lineage>
        <taxon>Bacteria</taxon>
        <taxon>Pseudomonadati</taxon>
        <taxon>Pseudomonadota</taxon>
        <taxon>Alphaproteobacteria</taxon>
        <taxon>Hyphomicrobiales</taxon>
        <taxon>Hyphomicrobiaceae</taxon>
        <taxon>Hyphomicrobium</taxon>
    </lineage>
</organism>
<keyword evidence="3" id="KW-1185">Reference proteome</keyword>
<dbReference type="SUPFAM" id="SSF53795">
    <property type="entry name" value="PEP carboxykinase-like"/>
    <property type="match status" value="1"/>
</dbReference>
<dbReference type="GO" id="GO:0000155">
    <property type="term" value="F:phosphorelay sensor kinase activity"/>
    <property type="evidence" value="ECO:0007669"/>
    <property type="project" value="InterPro"/>
</dbReference>
<dbReference type="AlphaFoldDB" id="N0B4Y5"/>
<evidence type="ECO:0000313" key="2">
    <source>
        <dbReference type="EMBL" id="AGK58564.1"/>
    </source>
</evidence>
<dbReference type="eggNOG" id="COG1493">
    <property type="taxonomic scope" value="Bacteria"/>
</dbReference>
<dbReference type="HOGENOM" id="CLU_052030_2_2_5"/>
<dbReference type="InterPro" id="IPR027417">
    <property type="entry name" value="P-loop_NTPase"/>
</dbReference>
<dbReference type="EMBL" id="CP005587">
    <property type="protein sequence ID" value="AGK58564.1"/>
    <property type="molecule type" value="Genomic_DNA"/>
</dbReference>
<evidence type="ECO:0000259" key="1">
    <source>
        <dbReference type="Pfam" id="PF07475"/>
    </source>
</evidence>
<proteinExistence type="predicted"/>
<feature type="domain" description="HPr kinase/phosphorylase C-terminal" evidence="1">
    <location>
        <begin position="10"/>
        <end position="138"/>
    </location>
</feature>
<keyword evidence="2" id="KW-0418">Kinase</keyword>
<reference evidence="2 3" key="1">
    <citation type="journal article" date="2013" name="Genome Announc.">
        <title>Genome sequences for three denitrifying bacterial strains isolated from a uranium- and nitrate-contaminated subsurface environment.</title>
        <authorList>
            <person name="Venkatramanan R."/>
            <person name="Prakash O."/>
            <person name="Woyke T."/>
            <person name="Chain P."/>
            <person name="Goodwin L.A."/>
            <person name="Watson D."/>
            <person name="Brooks S."/>
            <person name="Kostka J.E."/>
            <person name="Green S.J."/>
        </authorList>
    </citation>
    <scope>NUCLEOTIDE SEQUENCE [LARGE SCALE GENOMIC DNA]</scope>
    <source>
        <strain evidence="2 3">1NES1</strain>
    </source>
</reference>
<dbReference type="KEGG" id="hdt:HYPDE_34463"/>
<dbReference type="GO" id="GO:0005524">
    <property type="term" value="F:ATP binding"/>
    <property type="evidence" value="ECO:0007669"/>
    <property type="project" value="InterPro"/>
</dbReference>
<dbReference type="Pfam" id="PF07475">
    <property type="entry name" value="Hpr_kinase_C"/>
    <property type="match status" value="1"/>
</dbReference>
<dbReference type="CDD" id="cd01918">
    <property type="entry name" value="HprK_C"/>
    <property type="match status" value="1"/>
</dbReference>
<sequence>METGLPGEADRIHATAIAVGGRGVLIRGPSGAGKSDLALRCLAFGPSTLLRDTVKLVADDQVILRNDRSRTLHRLIASAPATLRGKIEVRGVGILEVAVEDEAEIALVADLARESPVERYPDPWPMIVISGVEIPLIRLLPFENSAPLKIFAALDMVSLPRIEGKD</sequence>
<keyword evidence="2" id="KW-0808">Transferase</keyword>
<dbReference type="Gene3D" id="3.40.50.300">
    <property type="entry name" value="P-loop containing nucleotide triphosphate hydrolases"/>
    <property type="match status" value="1"/>
</dbReference>
<gene>
    <name evidence="2" type="ORF">HYPDE_34463</name>
</gene>